<dbReference type="PANTHER" id="PTHR11931">
    <property type="entry name" value="PHOSPHOGLYCERATE MUTASE"/>
    <property type="match status" value="1"/>
</dbReference>
<evidence type="ECO:0000256" key="4">
    <source>
        <dbReference type="ARBA" id="ARBA00023235"/>
    </source>
</evidence>
<keyword evidence="3 6" id="KW-0324">Glycolysis</keyword>
<dbReference type="EC" id="5.4.2.11" evidence="6"/>
<evidence type="ECO:0000256" key="5">
    <source>
        <dbReference type="PIRSR" id="PIRSR613078-2"/>
    </source>
</evidence>
<dbReference type="SMART" id="SM00855">
    <property type="entry name" value="PGAM"/>
    <property type="match status" value="1"/>
</dbReference>
<dbReference type="Gene3D" id="3.40.50.1240">
    <property type="entry name" value="Phosphoglycerate mutase-like"/>
    <property type="match status" value="3"/>
</dbReference>
<dbReference type="AlphaFoldDB" id="A0AA88I7P3"/>
<feature type="region of interest" description="Disordered" evidence="7">
    <location>
        <begin position="164"/>
        <end position="189"/>
    </location>
</feature>
<evidence type="ECO:0000256" key="6">
    <source>
        <dbReference type="RuleBase" id="RU004511"/>
    </source>
</evidence>
<comment type="similarity">
    <text evidence="2 6">Belongs to the phosphoglycerate mutase family. BPG-dependent PGAM subfamily.</text>
</comment>
<name>A0AA88I7P3_ARTSF</name>
<dbReference type="Pfam" id="PF00300">
    <property type="entry name" value="His_Phos_1"/>
    <property type="match status" value="2"/>
</dbReference>
<evidence type="ECO:0000256" key="1">
    <source>
        <dbReference type="ARBA" id="ARBA00000505"/>
    </source>
</evidence>
<proteinExistence type="inferred from homology"/>
<dbReference type="GO" id="GO:0016791">
    <property type="term" value="F:phosphatase activity"/>
    <property type="evidence" value="ECO:0007669"/>
    <property type="project" value="UniProtKB-ARBA"/>
</dbReference>
<feature type="binding site" evidence="5">
    <location>
        <position position="55"/>
    </location>
    <ligand>
        <name>substrate</name>
    </ligand>
</feature>
<dbReference type="SUPFAM" id="SSF53254">
    <property type="entry name" value="Phosphoglycerate mutase-like"/>
    <property type="match status" value="2"/>
</dbReference>
<dbReference type="InterPro" id="IPR013078">
    <property type="entry name" value="His_Pase_superF_clade-1"/>
</dbReference>
<feature type="binding site" evidence="5">
    <location>
        <begin position="3"/>
        <end position="10"/>
    </location>
    <ligand>
        <name>substrate</name>
    </ligand>
</feature>
<dbReference type="InterPro" id="IPR001345">
    <property type="entry name" value="PG/BPGM_mutase_AS"/>
</dbReference>
<dbReference type="EC" id="5.4.2.4" evidence="6"/>
<evidence type="ECO:0000256" key="7">
    <source>
        <dbReference type="SAM" id="MobiDB-lite"/>
    </source>
</evidence>
<dbReference type="GO" id="GO:0006096">
    <property type="term" value="P:glycolytic process"/>
    <property type="evidence" value="ECO:0007669"/>
    <property type="project" value="UniProtKB-KW"/>
</dbReference>
<comment type="catalytic activity">
    <reaction evidence="6">
        <text>(2R)-2-phosphoglycerate = (2R)-3-phosphoglycerate</text>
        <dbReference type="Rhea" id="RHEA:15901"/>
        <dbReference type="ChEBI" id="CHEBI:58272"/>
        <dbReference type="ChEBI" id="CHEBI:58289"/>
        <dbReference type="EC" id="5.4.2.11"/>
    </reaction>
</comment>
<dbReference type="Proteomes" id="UP001187531">
    <property type="component" value="Unassembled WGS sequence"/>
</dbReference>
<organism evidence="8 9">
    <name type="scientific">Artemia franciscana</name>
    <name type="common">Brine shrimp</name>
    <name type="synonym">Artemia sanfranciscana</name>
    <dbReference type="NCBI Taxonomy" id="6661"/>
    <lineage>
        <taxon>Eukaryota</taxon>
        <taxon>Metazoa</taxon>
        <taxon>Ecdysozoa</taxon>
        <taxon>Arthropoda</taxon>
        <taxon>Crustacea</taxon>
        <taxon>Branchiopoda</taxon>
        <taxon>Anostraca</taxon>
        <taxon>Artemiidae</taxon>
        <taxon>Artemia</taxon>
    </lineage>
</organism>
<evidence type="ECO:0000313" key="8">
    <source>
        <dbReference type="EMBL" id="KAK2725695.1"/>
    </source>
</evidence>
<feature type="compositionally biased region" description="Basic and acidic residues" evidence="7">
    <location>
        <begin position="164"/>
        <end position="176"/>
    </location>
</feature>
<comment type="caution">
    <text evidence="8">The sequence shown here is derived from an EMBL/GenBank/DDBJ whole genome shotgun (WGS) entry which is preliminary data.</text>
</comment>
<sequence length="284" mass="32443">MVRHGETAWNKENKRCGWFDAPSSEKGIQEADSVDQTLKRKCCQFDTAHTSVLSRVQHTLKIILEEIEQSSLPVEKTWRLRGIVKHLDKLSDEAIMGINLPNRIPFVYELDDNLKPIKLLAVMDVRRRIPVKPQDVKNDPGQICEIETDQDDSVALDSDAAQDVEIHGESEDDKSRKGANSDLSKKNSKSWNKENKLCGWFDAPSSKKGIQEAHAADQTLKRKGYQFDTAHTSVLTRAQHTLKVTIEEIEQSSLPVEKTWRLKWRLRETVYKAMEDVNNKGKPK</sequence>
<comment type="catalytic activity">
    <reaction evidence="1 6">
        <text>(2R)-3-phospho-glyceroyl phosphate = (2R)-2,3-bisphosphoglycerate + H(+)</text>
        <dbReference type="Rhea" id="RHEA:17765"/>
        <dbReference type="ChEBI" id="CHEBI:15378"/>
        <dbReference type="ChEBI" id="CHEBI:57604"/>
        <dbReference type="ChEBI" id="CHEBI:58248"/>
        <dbReference type="EC" id="5.4.2.4"/>
    </reaction>
</comment>
<keyword evidence="4 6" id="KW-0413">Isomerase</keyword>
<dbReference type="CDD" id="cd07067">
    <property type="entry name" value="HP_PGM_like"/>
    <property type="match status" value="2"/>
</dbReference>
<dbReference type="GO" id="GO:0004619">
    <property type="term" value="F:phosphoglycerate mutase activity"/>
    <property type="evidence" value="ECO:0007669"/>
    <property type="project" value="UniProtKB-EC"/>
</dbReference>
<dbReference type="EMBL" id="JAVRJZ010000002">
    <property type="protein sequence ID" value="KAK2725695.1"/>
    <property type="molecule type" value="Genomic_DNA"/>
</dbReference>
<dbReference type="InterPro" id="IPR005952">
    <property type="entry name" value="Phosphogly_mut1"/>
</dbReference>
<accession>A0AA88I7P3</accession>
<dbReference type="InterPro" id="IPR029033">
    <property type="entry name" value="His_PPase_superfam"/>
</dbReference>
<evidence type="ECO:0000256" key="2">
    <source>
        <dbReference type="ARBA" id="ARBA00006717"/>
    </source>
</evidence>
<reference evidence="8" key="1">
    <citation type="submission" date="2023-07" db="EMBL/GenBank/DDBJ databases">
        <title>Chromosome-level genome assembly of Artemia franciscana.</title>
        <authorList>
            <person name="Jo E."/>
        </authorList>
    </citation>
    <scope>NUCLEOTIDE SEQUENCE</scope>
    <source>
        <tissue evidence="8">Whole body</tissue>
    </source>
</reference>
<evidence type="ECO:0000256" key="3">
    <source>
        <dbReference type="ARBA" id="ARBA00023152"/>
    </source>
</evidence>
<keyword evidence="9" id="KW-1185">Reference proteome</keyword>
<gene>
    <name evidence="8" type="ORF">QYM36_000257</name>
</gene>
<evidence type="ECO:0000313" key="9">
    <source>
        <dbReference type="Proteomes" id="UP001187531"/>
    </source>
</evidence>
<dbReference type="PROSITE" id="PS00175">
    <property type="entry name" value="PG_MUTASE"/>
    <property type="match status" value="1"/>
</dbReference>
<dbReference type="GO" id="GO:0004082">
    <property type="term" value="F:bisphosphoglycerate mutase activity"/>
    <property type="evidence" value="ECO:0007669"/>
    <property type="project" value="UniProtKB-EC"/>
</dbReference>
<protein>
    <recommendedName>
        <fullName evidence="6">Phosphoglycerate mutase</fullName>
        <ecNumber evidence="6">5.4.2.11</ecNumber>
        <ecNumber evidence="6">5.4.2.4</ecNumber>
    </recommendedName>
</protein>
<dbReference type="NCBIfam" id="TIGR01258">
    <property type="entry name" value="pgm_1"/>
    <property type="match status" value="2"/>
</dbReference>